<sequence length="171" mass="19227">FPPPPLPRAAVSLPSLTAPHFHRAKERRRGESLGASGRRIPRRRRRRRRRSAQDRSSPRLKWGTRGSRPWRLMGSSGKKSPPLCRTASTPITSESTTESSSHMVISSSGLHTEMMQSILDVISHTLGVGSFRLHWRMTSICGFSPLIVQLNWRLLSRRSALSRLILDLSTA</sequence>
<reference evidence="3" key="2">
    <citation type="journal article" date="2017" name="Nat. Plants">
        <title>The Aegilops tauschii genome reveals multiple impacts of transposons.</title>
        <authorList>
            <person name="Zhao G."/>
            <person name="Zou C."/>
            <person name="Li K."/>
            <person name="Wang K."/>
            <person name="Li T."/>
            <person name="Gao L."/>
            <person name="Zhang X."/>
            <person name="Wang H."/>
            <person name="Yang Z."/>
            <person name="Liu X."/>
            <person name="Jiang W."/>
            <person name="Mao L."/>
            <person name="Kong X."/>
            <person name="Jiao Y."/>
            <person name="Jia J."/>
        </authorList>
    </citation>
    <scope>NUCLEOTIDE SEQUENCE [LARGE SCALE GENOMIC DNA]</scope>
    <source>
        <strain evidence="3">cv. AL8/78</strain>
    </source>
</reference>
<dbReference type="Gramene" id="AET1Gv20564100.22">
    <property type="protein sequence ID" value="AET1Gv20564100.22"/>
    <property type="gene ID" value="AET1Gv20564100"/>
</dbReference>
<evidence type="ECO:0000313" key="3">
    <source>
        <dbReference type="Proteomes" id="UP000015105"/>
    </source>
</evidence>
<feature type="compositionally biased region" description="Low complexity" evidence="1">
    <location>
        <begin position="86"/>
        <end position="101"/>
    </location>
</feature>
<dbReference type="Proteomes" id="UP000015105">
    <property type="component" value="Chromosome 1D"/>
</dbReference>
<reference evidence="2" key="4">
    <citation type="submission" date="2019-03" db="UniProtKB">
        <authorList>
            <consortium name="EnsemblPlants"/>
        </authorList>
    </citation>
    <scope>IDENTIFICATION</scope>
</reference>
<reference evidence="3" key="1">
    <citation type="journal article" date="2014" name="Science">
        <title>Ancient hybridizations among the ancestral genomes of bread wheat.</title>
        <authorList>
            <consortium name="International Wheat Genome Sequencing Consortium,"/>
            <person name="Marcussen T."/>
            <person name="Sandve S.R."/>
            <person name="Heier L."/>
            <person name="Spannagl M."/>
            <person name="Pfeifer M."/>
            <person name="Jakobsen K.S."/>
            <person name="Wulff B.B."/>
            <person name="Steuernagel B."/>
            <person name="Mayer K.F."/>
            <person name="Olsen O.A."/>
        </authorList>
    </citation>
    <scope>NUCLEOTIDE SEQUENCE [LARGE SCALE GENOMIC DNA]</scope>
    <source>
        <strain evidence="3">cv. AL8/78</strain>
    </source>
</reference>
<feature type="compositionally biased region" description="Basic residues" evidence="1">
    <location>
        <begin position="39"/>
        <end position="50"/>
    </location>
</feature>
<organism evidence="2 3">
    <name type="scientific">Aegilops tauschii subsp. strangulata</name>
    <name type="common">Goatgrass</name>
    <dbReference type="NCBI Taxonomy" id="200361"/>
    <lineage>
        <taxon>Eukaryota</taxon>
        <taxon>Viridiplantae</taxon>
        <taxon>Streptophyta</taxon>
        <taxon>Embryophyta</taxon>
        <taxon>Tracheophyta</taxon>
        <taxon>Spermatophyta</taxon>
        <taxon>Magnoliopsida</taxon>
        <taxon>Liliopsida</taxon>
        <taxon>Poales</taxon>
        <taxon>Poaceae</taxon>
        <taxon>BOP clade</taxon>
        <taxon>Pooideae</taxon>
        <taxon>Triticodae</taxon>
        <taxon>Triticeae</taxon>
        <taxon>Triticinae</taxon>
        <taxon>Aegilops</taxon>
    </lineage>
</organism>
<dbReference type="EnsemblPlants" id="AET1Gv20564100.22">
    <property type="protein sequence ID" value="AET1Gv20564100.22"/>
    <property type="gene ID" value="AET1Gv20564100"/>
</dbReference>
<proteinExistence type="predicted"/>
<dbReference type="AlphaFoldDB" id="A0A452YXR5"/>
<keyword evidence="3" id="KW-1185">Reference proteome</keyword>
<reference evidence="2" key="5">
    <citation type="journal article" date="2021" name="G3 (Bethesda)">
        <title>Aegilops tauschii genome assembly Aet v5.0 features greater sequence contiguity and improved annotation.</title>
        <authorList>
            <person name="Wang L."/>
            <person name="Zhu T."/>
            <person name="Rodriguez J.C."/>
            <person name="Deal K.R."/>
            <person name="Dubcovsky J."/>
            <person name="McGuire P.E."/>
            <person name="Lux T."/>
            <person name="Spannagl M."/>
            <person name="Mayer K.F.X."/>
            <person name="Baldrich P."/>
            <person name="Meyers B.C."/>
            <person name="Huo N."/>
            <person name="Gu Y.Q."/>
            <person name="Zhou H."/>
            <person name="Devos K.M."/>
            <person name="Bennetzen J.L."/>
            <person name="Unver T."/>
            <person name="Budak H."/>
            <person name="Gulick P.J."/>
            <person name="Galiba G."/>
            <person name="Kalapos B."/>
            <person name="Nelson D.R."/>
            <person name="Li P."/>
            <person name="You F.M."/>
            <person name="Luo M.C."/>
            <person name="Dvorak J."/>
        </authorList>
    </citation>
    <scope>NUCLEOTIDE SEQUENCE [LARGE SCALE GENOMIC DNA]</scope>
    <source>
        <strain evidence="2">cv. AL8/78</strain>
    </source>
</reference>
<evidence type="ECO:0000313" key="2">
    <source>
        <dbReference type="EnsemblPlants" id="AET1Gv20564100.22"/>
    </source>
</evidence>
<protein>
    <submittedName>
        <fullName evidence="2">Uncharacterized protein</fullName>
    </submittedName>
</protein>
<accession>A0A452YXR5</accession>
<evidence type="ECO:0000256" key="1">
    <source>
        <dbReference type="SAM" id="MobiDB-lite"/>
    </source>
</evidence>
<feature type="region of interest" description="Disordered" evidence="1">
    <location>
        <begin position="1"/>
        <end position="102"/>
    </location>
</feature>
<name>A0A452YXR5_AEGTS</name>
<reference evidence="2" key="3">
    <citation type="journal article" date="2017" name="Nature">
        <title>Genome sequence of the progenitor of the wheat D genome Aegilops tauschii.</title>
        <authorList>
            <person name="Luo M.C."/>
            <person name="Gu Y.Q."/>
            <person name="Puiu D."/>
            <person name="Wang H."/>
            <person name="Twardziok S.O."/>
            <person name="Deal K.R."/>
            <person name="Huo N."/>
            <person name="Zhu T."/>
            <person name="Wang L."/>
            <person name="Wang Y."/>
            <person name="McGuire P.E."/>
            <person name="Liu S."/>
            <person name="Long H."/>
            <person name="Ramasamy R.K."/>
            <person name="Rodriguez J.C."/>
            <person name="Van S.L."/>
            <person name="Yuan L."/>
            <person name="Wang Z."/>
            <person name="Xia Z."/>
            <person name="Xiao L."/>
            <person name="Anderson O.D."/>
            <person name="Ouyang S."/>
            <person name="Liang Y."/>
            <person name="Zimin A.V."/>
            <person name="Pertea G."/>
            <person name="Qi P."/>
            <person name="Bennetzen J.L."/>
            <person name="Dai X."/>
            <person name="Dawson M.W."/>
            <person name="Muller H.G."/>
            <person name="Kugler K."/>
            <person name="Rivarola-Duarte L."/>
            <person name="Spannagl M."/>
            <person name="Mayer K.F.X."/>
            <person name="Lu F.H."/>
            <person name="Bevan M.W."/>
            <person name="Leroy P."/>
            <person name="Li P."/>
            <person name="You F.M."/>
            <person name="Sun Q."/>
            <person name="Liu Z."/>
            <person name="Lyons E."/>
            <person name="Wicker T."/>
            <person name="Salzberg S.L."/>
            <person name="Devos K.M."/>
            <person name="Dvorak J."/>
        </authorList>
    </citation>
    <scope>NUCLEOTIDE SEQUENCE [LARGE SCALE GENOMIC DNA]</scope>
    <source>
        <strain evidence="2">cv. AL8/78</strain>
    </source>
</reference>